<reference evidence="1" key="1">
    <citation type="submission" date="2009-10" db="EMBL/GenBank/DDBJ databases">
        <title>Diversity of trophic interactions inside an arsenic-rich microbial ecosystem.</title>
        <authorList>
            <person name="Bertin P.N."/>
            <person name="Heinrich-Salmeron A."/>
            <person name="Pelletier E."/>
            <person name="Goulhen-Chollet F."/>
            <person name="Arsene-Ploetze F."/>
            <person name="Gallien S."/>
            <person name="Calteau A."/>
            <person name="Vallenet D."/>
            <person name="Casiot C."/>
            <person name="Chane-Woon-Ming B."/>
            <person name="Giloteaux L."/>
            <person name="Barakat M."/>
            <person name="Bonnefoy V."/>
            <person name="Bruneel O."/>
            <person name="Chandler M."/>
            <person name="Cleiss J."/>
            <person name="Duran R."/>
            <person name="Elbaz-Poulichet F."/>
            <person name="Fonknechten N."/>
            <person name="Lauga B."/>
            <person name="Mornico D."/>
            <person name="Ortet P."/>
            <person name="Schaeffer C."/>
            <person name="Siguier P."/>
            <person name="Alexander Thil Smith A."/>
            <person name="Van Dorsselaer A."/>
            <person name="Weissenbach J."/>
            <person name="Medigue C."/>
            <person name="Le Paslier D."/>
        </authorList>
    </citation>
    <scope>NUCLEOTIDE SEQUENCE</scope>
</reference>
<dbReference type="EMBL" id="CABN01000132">
    <property type="protein sequence ID" value="CBI00406.1"/>
    <property type="molecule type" value="Genomic_DNA"/>
</dbReference>
<evidence type="ECO:0000313" key="1">
    <source>
        <dbReference type="EMBL" id="CBI00406.1"/>
    </source>
</evidence>
<name>E6PZP7_9ZZZZ</name>
<sequence>MDGWALDGAVGAEDAAIARSGSQDGFAGGAFVKEATCVGGHGLGGLMATLGAGEGGLQDDFGGGHFCVPAFGVAAFCVVAWSVAGNPALVVALMRAATFVLSGSYWTEAVLWE</sequence>
<protein>
    <submittedName>
        <fullName evidence="1">Uncharacterized protein</fullName>
    </submittedName>
</protein>
<organism evidence="1">
    <name type="scientific">mine drainage metagenome</name>
    <dbReference type="NCBI Taxonomy" id="410659"/>
    <lineage>
        <taxon>unclassified sequences</taxon>
        <taxon>metagenomes</taxon>
        <taxon>ecological metagenomes</taxon>
    </lineage>
</organism>
<accession>E6PZP7</accession>
<comment type="caution">
    <text evidence="1">The sequence shown here is derived from an EMBL/GenBank/DDBJ whole genome shotgun (WGS) entry which is preliminary data.</text>
</comment>
<gene>
    <name evidence="1" type="ORF">CARN3_1431</name>
</gene>
<proteinExistence type="predicted"/>
<dbReference type="AlphaFoldDB" id="E6PZP7"/>